<reference evidence="2 3" key="1">
    <citation type="submission" date="2016-04" db="EMBL/GenBank/DDBJ databases">
        <title>Genome sequence of Methanobrevibacter curvatus DSM 11111.</title>
        <authorList>
            <person name="Poehlein A."/>
            <person name="Seedorf H."/>
            <person name="Daniel R."/>
        </authorList>
    </citation>
    <scope>NUCLEOTIDE SEQUENCE [LARGE SCALE GENOMIC DNA]</scope>
    <source>
        <strain evidence="2 3">DSM 11111</strain>
    </source>
</reference>
<dbReference type="PANTHER" id="PTHR22916">
    <property type="entry name" value="GLYCOSYLTRANSFERASE"/>
    <property type="match status" value="1"/>
</dbReference>
<dbReference type="GO" id="GO:0016758">
    <property type="term" value="F:hexosyltransferase activity"/>
    <property type="evidence" value="ECO:0007669"/>
    <property type="project" value="UniProtKB-ARBA"/>
</dbReference>
<protein>
    <submittedName>
        <fullName evidence="2">Putative glycosyltransferase EpsJ</fullName>
        <ecNumber evidence="2">2.4.-.-</ecNumber>
    </submittedName>
</protein>
<dbReference type="Proteomes" id="UP000077245">
    <property type="component" value="Unassembled WGS sequence"/>
</dbReference>
<keyword evidence="2" id="KW-0808">Transferase</keyword>
<comment type="caution">
    <text evidence="2">The sequence shown here is derived from an EMBL/GenBank/DDBJ whole genome shotgun (WGS) entry which is preliminary data.</text>
</comment>
<dbReference type="InterPro" id="IPR029044">
    <property type="entry name" value="Nucleotide-diphossugar_trans"/>
</dbReference>
<dbReference type="AlphaFoldDB" id="A0A162FNS5"/>
<sequence length="335" mass="39174">MISLEDIEVSVIVPSYNNENSIERCLSSIIDQNFSSFEIIFINDGSTDNTLKIANKLLTFSKIKHEIINQKNLGVSSARNNGLKIAKGKYICFVDADDYISENHLKKLHDSIIHTNSDFSFTKMMKVDEKGNYLMKGNEYKNILGISQMSSCEFLKLELLMKIPFSFSQIMYNHEILKNNEIIFNENEVYGEDTEFFLKASVHGNFALVDEFSYFYTQSTTSTTSNLSIERFNFVNILEKVSDYYSLLNLEELSNLIITSRIPKSIFGNLMYLFFINYPYDDLIRYMNKLNLFSKLSKFKMESLNDFKFYIKIKFFLLSPKIYHTCWKKFKNSIF</sequence>
<feature type="domain" description="Glycosyltransferase 2-like" evidence="1">
    <location>
        <begin position="10"/>
        <end position="146"/>
    </location>
</feature>
<dbReference type="STRING" id="49547.MBCUR_08760"/>
<proteinExistence type="predicted"/>
<name>A0A162FNS5_9EURY</name>
<dbReference type="PANTHER" id="PTHR22916:SF3">
    <property type="entry name" value="UDP-GLCNAC:BETAGAL BETA-1,3-N-ACETYLGLUCOSAMINYLTRANSFERASE-LIKE PROTEIN 1"/>
    <property type="match status" value="1"/>
</dbReference>
<gene>
    <name evidence="2" type="primary">epsJ_1</name>
    <name evidence="2" type="ORF">MBCUR_08760</name>
</gene>
<dbReference type="CDD" id="cd00761">
    <property type="entry name" value="Glyco_tranf_GTA_type"/>
    <property type="match status" value="1"/>
</dbReference>
<dbReference type="Gene3D" id="3.90.550.10">
    <property type="entry name" value="Spore Coat Polysaccharide Biosynthesis Protein SpsA, Chain A"/>
    <property type="match status" value="1"/>
</dbReference>
<keyword evidence="3" id="KW-1185">Reference proteome</keyword>
<keyword evidence="2" id="KW-0328">Glycosyltransferase</keyword>
<evidence type="ECO:0000313" key="2">
    <source>
        <dbReference type="EMBL" id="KZX12820.1"/>
    </source>
</evidence>
<dbReference type="SUPFAM" id="SSF53448">
    <property type="entry name" value="Nucleotide-diphospho-sugar transferases"/>
    <property type="match status" value="1"/>
</dbReference>
<dbReference type="PATRIC" id="fig|49547.3.peg.943"/>
<dbReference type="InterPro" id="IPR001173">
    <property type="entry name" value="Glyco_trans_2-like"/>
</dbReference>
<organism evidence="2 3">
    <name type="scientific">Methanobrevibacter curvatus</name>
    <dbReference type="NCBI Taxonomy" id="49547"/>
    <lineage>
        <taxon>Archaea</taxon>
        <taxon>Methanobacteriati</taxon>
        <taxon>Methanobacteriota</taxon>
        <taxon>Methanomada group</taxon>
        <taxon>Methanobacteria</taxon>
        <taxon>Methanobacteriales</taxon>
        <taxon>Methanobacteriaceae</taxon>
        <taxon>Methanobrevibacter</taxon>
    </lineage>
</organism>
<dbReference type="EC" id="2.4.-.-" evidence="2"/>
<accession>A0A162FNS5</accession>
<dbReference type="EMBL" id="LWMV01000160">
    <property type="protein sequence ID" value="KZX12820.1"/>
    <property type="molecule type" value="Genomic_DNA"/>
</dbReference>
<dbReference type="Pfam" id="PF00535">
    <property type="entry name" value="Glycos_transf_2"/>
    <property type="match status" value="1"/>
</dbReference>
<evidence type="ECO:0000313" key="3">
    <source>
        <dbReference type="Proteomes" id="UP000077245"/>
    </source>
</evidence>
<evidence type="ECO:0000259" key="1">
    <source>
        <dbReference type="Pfam" id="PF00535"/>
    </source>
</evidence>